<keyword evidence="1" id="KW-1133">Transmembrane helix</keyword>
<sequence>MYYPAIKLSDRILAFSRSLDRHPSSLFRRIFVFYTGGLQLSVLWTGVSACFASLIGSCCI</sequence>
<gene>
    <name evidence="2" type="ORF">RchiOBHm_Chr1g0374311</name>
</gene>
<feature type="transmembrane region" description="Helical" evidence="1">
    <location>
        <begin position="31"/>
        <end position="55"/>
    </location>
</feature>
<dbReference type="Gramene" id="PRQ59813">
    <property type="protein sequence ID" value="PRQ59813"/>
    <property type="gene ID" value="RchiOBHm_Chr1g0374311"/>
</dbReference>
<dbReference type="EMBL" id="PDCK01000039">
    <property type="protein sequence ID" value="PRQ59813.1"/>
    <property type="molecule type" value="Genomic_DNA"/>
</dbReference>
<keyword evidence="1" id="KW-0472">Membrane</keyword>
<reference evidence="2 3" key="1">
    <citation type="journal article" date="2018" name="Nat. Genet.">
        <title>The Rosa genome provides new insights in the design of modern roses.</title>
        <authorList>
            <person name="Bendahmane M."/>
        </authorList>
    </citation>
    <scope>NUCLEOTIDE SEQUENCE [LARGE SCALE GENOMIC DNA]</scope>
    <source>
        <strain evidence="3">cv. Old Blush</strain>
    </source>
</reference>
<protein>
    <submittedName>
        <fullName evidence="2">Uncharacterized protein</fullName>
    </submittedName>
</protein>
<keyword evidence="3" id="KW-1185">Reference proteome</keyword>
<evidence type="ECO:0000313" key="2">
    <source>
        <dbReference type="EMBL" id="PRQ59813.1"/>
    </source>
</evidence>
<dbReference type="Proteomes" id="UP000238479">
    <property type="component" value="Chromosome 1"/>
</dbReference>
<dbReference type="AlphaFoldDB" id="A0A2P6SMB8"/>
<keyword evidence="1" id="KW-0812">Transmembrane</keyword>
<evidence type="ECO:0000256" key="1">
    <source>
        <dbReference type="SAM" id="Phobius"/>
    </source>
</evidence>
<proteinExistence type="predicted"/>
<evidence type="ECO:0000313" key="3">
    <source>
        <dbReference type="Proteomes" id="UP000238479"/>
    </source>
</evidence>
<name>A0A2P6SMB8_ROSCH</name>
<comment type="caution">
    <text evidence="2">The sequence shown here is derived from an EMBL/GenBank/DDBJ whole genome shotgun (WGS) entry which is preliminary data.</text>
</comment>
<accession>A0A2P6SMB8</accession>
<organism evidence="2 3">
    <name type="scientific">Rosa chinensis</name>
    <name type="common">China rose</name>
    <dbReference type="NCBI Taxonomy" id="74649"/>
    <lineage>
        <taxon>Eukaryota</taxon>
        <taxon>Viridiplantae</taxon>
        <taxon>Streptophyta</taxon>
        <taxon>Embryophyta</taxon>
        <taxon>Tracheophyta</taxon>
        <taxon>Spermatophyta</taxon>
        <taxon>Magnoliopsida</taxon>
        <taxon>eudicotyledons</taxon>
        <taxon>Gunneridae</taxon>
        <taxon>Pentapetalae</taxon>
        <taxon>rosids</taxon>
        <taxon>fabids</taxon>
        <taxon>Rosales</taxon>
        <taxon>Rosaceae</taxon>
        <taxon>Rosoideae</taxon>
        <taxon>Rosoideae incertae sedis</taxon>
        <taxon>Rosa</taxon>
    </lineage>
</organism>